<protein>
    <submittedName>
        <fullName evidence="1">Uncharacterized protein</fullName>
    </submittedName>
</protein>
<organism evidence="1 2">
    <name type="scientific">Vigna unguiculata</name>
    <name type="common">Cowpea</name>
    <dbReference type="NCBI Taxonomy" id="3917"/>
    <lineage>
        <taxon>Eukaryota</taxon>
        <taxon>Viridiplantae</taxon>
        <taxon>Streptophyta</taxon>
        <taxon>Embryophyta</taxon>
        <taxon>Tracheophyta</taxon>
        <taxon>Spermatophyta</taxon>
        <taxon>Magnoliopsida</taxon>
        <taxon>eudicotyledons</taxon>
        <taxon>Gunneridae</taxon>
        <taxon>Pentapetalae</taxon>
        <taxon>rosids</taxon>
        <taxon>fabids</taxon>
        <taxon>Fabales</taxon>
        <taxon>Fabaceae</taxon>
        <taxon>Papilionoideae</taxon>
        <taxon>50 kb inversion clade</taxon>
        <taxon>NPAAA clade</taxon>
        <taxon>indigoferoid/millettioid clade</taxon>
        <taxon>Phaseoleae</taxon>
        <taxon>Vigna</taxon>
    </lineage>
</organism>
<reference evidence="1 2" key="1">
    <citation type="submission" date="2019-04" db="EMBL/GenBank/DDBJ databases">
        <title>An improved genome assembly and genetic linkage map for asparagus bean, Vigna unguiculata ssp. sesquipedialis.</title>
        <authorList>
            <person name="Xia Q."/>
            <person name="Zhang R."/>
            <person name="Dong Y."/>
        </authorList>
    </citation>
    <scope>NUCLEOTIDE SEQUENCE [LARGE SCALE GENOMIC DNA]</scope>
    <source>
        <tissue evidence="1">Leaf</tissue>
    </source>
</reference>
<gene>
    <name evidence="1" type="ORF">DEO72_LG5g1505</name>
</gene>
<evidence type="ECO:0000313" key="2">
    <source>
        <dbReference type="Proteomes" id="UP000501690"/>
    </source>
</evidence>
<sequence>MMEGKWAKSQSKSVIPSRTIAEAKIIFRLSTIGASLNGPSPSHGPPPLLSSQRLRSRLHLGFEWWLGFLIWEKVEDDDVAHYGWSRPSPLTMVAREGWVKHPLVIAEW</sequence>
<dbReference type="EMBL" id="CP039349">
    <property type="protein sequence ID" value="QCD93430.1"/>
    <property type="molecule type" value="Genomic_DNA"/>
</dbReference>
<proteinExistence type="predicted"/>
<evidence type="ECO:0000313" key="1">
    <source>
        <dbReference type="EMBL" id="QCD93430.1"/>
    </source>
</evidence>
<dbReference type="Proteomes" id="UP000501690">
    <property type="component" value="Linkage Group LG5"/>
</dbReference>
<name>A0A4D6LY36_VIGUN</name>
<accession>A0A4D6LY36</accession>
<keyword evidence="2" id="KW-1185">Reference proteome</keyword>
<dbReference type="AlphaFoldDB" id="A0A4D6LY36"/>